<evidence type="ECO:0000313" key="2">
    <source>
        <dbReference type="Proteomes" id="UP001196413"/>
    </source>
</evidence>
<proteinExistence type="predicted"/>
<evidence type="ECO:0000313" key="1">
    <source>
        <dbReference type="EMBL" id="KAJ1353192.1"/>
    </source>
</evidence>
<keyword evidence="2" id="KW-1185">Reference proteome</keyword>
<protein>
    <submittedName>
        <fullName evidence="1">Uncharacterized protein</fullName>
    </submittedName>
</protein>
<dbReference type="Proteomes" id="UP001196413">
    <property type="component" value="Unassembled WGS sequence"/>
</dbReference>
<name>A0AAD5M6W7_PARTN</name>
<organism evidence="1 2">
    <name type="scientific">Parelaphostrongylus tenuis</name>
    <name type="common">Meningeal worm</name>
    <dbReference type="NCBI Taxonomy" id="148309"/>
    <lineage>
        <taxon>Eukaryota</taxon>
        <taxon>Metazoa</taxon>
        <taxon>Ecdysozoa</taxon>
        <taxon>Nematoda</taxon>
        <taxon>Chromadorea</taxon>
        <taxon>Rhabditida</taxon>
        <taxon>Rhabditina</taxon>
        <taxon>Rhabditomorpha</taxon>
        <taxon>Strongyloidea</taxon>
        <taxon>Metastrongylidae</taxon>
        <taxon>Parelaphostrongylus</taxon>
    </lineage>
</organism>
<dbReference type="AlphaFoldDB" id="A0AAD5M6W7"/>
<accession>A0AAD5M6W7</accession>
<gene>
    <name evidence="1" type="ORF">KIN20_009769</name>
</gene>
<comment type="caution">
    <text evidence="1">The sequence shown here is derived from an EMBL/GenBank/DDBJ whole genome shotgun (WGS) entry which is preliminary data.</text>
</comment>
<sequence length="62" mass="6974">MVDANKRINAISADIHVVHGKTDHQVIKYDREDFNEAIGNKVNIDGSSEIRPFLMGKSDAYE</sequence>
<dbReference type="EMBL" id="JAHQIW010001632">
    <property type="protein sequence ID" value="KAJ1353192.1"/>
    <property type="molecule type" value="Genomic_DNA"/>
</dbReference>
<reference evidence="1" key="1">
    <citation type="submission" date="2021-06" db="EMBL/GenBank/DDBJ databases">
        <title>Parelaphostrongylus tenuis whole genome reference sequence.</title>
        <authorList>
            <person name="Garwood T.J."/>
            <person name="Larsen P.A."/>
            <person name="Fountain-Jones N.M."/>
            <person name="Garbe J.R."/>
            <person name="Macchietto M.G."/>
            <person name="Kania S.A."/>
            <person name="Gerhold R.W."/>
            <person name="Richards J.E."/>
            <person name="Wolf T.M."/>
        </authorList>
    </citation>
    <scope>NUCLEOTIDE SEQUENCE</scope>
    <source>
        <strain evidence="1">MNPRO001-30</strain>
        <tissue evidence="1">Meninges</tissue>
    </source>
</reference>